<dbReference type="SUPFAM" id="SSF141868">
    <property type="entry name" value="EAL domain-like"/>
    <property type="match status" value="1"/>
</dbReference>
<dbReference type="NCBIfam" id="TIGR00254">
    <property type="entry name" value="GGDEF"/>
    <property type="match status" value="1"/>
</dbReference>
<dbReference type="InterPro" id="IPR000160">
    <property type="entry name" value="GGDEF_dom"/>
</dbReference>
<evidence type="ECO:0000256" key="1">
    <source>
        <dbReference type="SAM" id="Phobius"/>
    </source>
</evidence>
<feature type="transmembrane region" description="Helical" evidence="1">
    <location>
        <begin position="255"/>
        <end position="274"/>
    </location>
</feature>
<dbReference type="STRING" id="441103.TRN7648_02372"/>
<feature type="transmembrane region" description="Helical" evidence="1">
    <location>
        <begin position="534"/>
        <end position="566"/>
    </location>
</feature>
<organism evidence="5 6">
    <name type="scientific">Tropicibacter naphthalenivorans</name>
    <dbReference type="NCBI Taxonomy" id="441103"/>
    <lineage>
        <taxon>Bacteria</taxon>
        <taxon>Pseudomonadati</taxon>
        <taxon>Pseudomonadota</taxon>
        <taxon>Alphaproteobacteria</taxon>
        <taxon>Rhodobacterales</taxon>
        <taxon>Roseobacteraceae</taxon>
        <taxon>Tropicibacter</taxon>
    </lineage>
</organism>
<reference evidence="5 6" key="1">
    <citation type="submission" date="2015-09" db="EMBL/GenBank/DDBJ databases">
        <authorList>
            <consortium name="Swine Surveillance"/>
        </authorList>
    </citation>
    <scope>NUCLEOTIDE SEQUENCE [LARGE SCALE GENOMIC DNA]</scope>
    <source>
        <strain evidence="5 6">CECT 7648</strain>
    </source>
</reference>
<keyword evidence="6" id="KW-1185">Reference proteome</keyword>
<dbReference type="InterPro" id="IPR029787">
    <property type="entry name" value="Nucleotide_cyclase"/>
</dbReference>
<proteinExistence type="predicted"/>
<dbReference type="PANTHER" id="PTHR44757">
    <property type="entry name" value="DIGUANYLATE CYCLASE DGCP"/>
    <property type="match status" value="1"/>
</dbReference>
<evidence type="ECO:0000259" key="4">
    <source>
        <dbReference type="PROSITE" id="PS50887"/>
    </source>
</evidence>
<evidence type="ECO:0000259" key="3">
    <source>
        <dbReference type="PROSITE" id="PS50883"/>
    </source>
</evidence>
<dbReference type="InterPro" id="IPR000014">
    <property type="entry name" value="PAS"/>
</dbReference>
<dbReference type="EC" id="3.1.4.52" evidence="5"/>
<feature type="transmembrane region" description="Helical" evidence="1">
    <location>
        <begin position="327"/>
        <end position="360"/>
    </location>
</feature>
<dbReference type="PROSITE" id="PS50887">
    <property type="entry name" value="GGDEF"/>
    <property type="match status" value="1"/>
</dbReference>
<dbReference type="Pfam" id="PF00990">
    <property type="entry name" value="GGDEF"/>
    <property type="match status" value="1"/>
</dbReference>
<dbReference type="NCBIfam" id="TIGR00229">
    <property type="entry name" value="sensory_box"/>
    <property type="match status" value="2"/>
</dbReference>
<dbReference type="Gene3D" id="3.30.450.20">
    <property type="entry name" value="PAS domain"/>
    <property type="match status" value="3"/>
</dbReference>
<dbReference type="InterPro" id="IPR035919">
    <property type="entry name" value="EAL_sf"/>
</dbReference>
<dbReference type="PANTHER" id="PTHR44757:SF2">
    <property type="entry name" value="BIOFILM ARCHITECTURE MAINTENANCE PROTEIN MBAA"/>
    <property type="match status" value="1"/>
</dbReference>
<protein>
    <submittedName>
        <fullName evidence="5">Cyclic di-GMP phosphodiesterase Gmr</fullName>
        <ecNumber evidence="5">3.1.4.52</ecNumber>
    </submittedName>
</protein>
<dbReference type="Proteomes" id="UP000054935">
    <property type="component" value="Unassembled WGS sequence"/>
</dbReference>
<feature type="transmembrane region" description="Helical" evidence="1">
    <location>
        <begin position="190"/>
        <end position="208"/>
    </location>
</feature>
<dbReference type="InterPro" id="IPR052155">
    <property type="entry name" value="Biofilm_reg_signaling"/>
</dbReference>
<dbReference type="SMART" id="SM00052">
    <property type="entry name" value="EAL"/>
    <property type="match status" value="1"/>
</dbReference>
<feature type="transmembrane region" description="Helical" evidence="1">
    <location>
        <begin position="432"/>
        <end position="454"/>
    </location>
</feature>
<dbReference type="SMART" id="SM00091">
    <property type="entry name" value="PAS"/>
    <property type="match status" value="3"/>
</dbReference>
<feature type="transmembrane region" description="Helical" evidence="1">
    <location>
        <begin position="391"/>
        <end position="412"/>
    </location>
</feature>
<feature type="transmembrane region" description="Helical" evidence="1">
    <location>
        <begin position="159"/>
        <end position="184"/>
    </location>
</feature>
<dbReference type="SUPFAM" id="SSF55073">
    <property type="entry name" value="Nucleotide cyclase"/>
    <property type="match status" value="1"/>
</dbReference>
<feature type="domain" description="EAL" evidence="3">
    <location>
        <begin position="1133"/>
        <end position="1386"/>
    </location>
</feature>
<keyword evidence="1" id="KW-1133">Transmembrane helix</keyword>
<name>A0A0P1GD25_9RHOB</name>
<gene>
    <name evidence="5" type="primary">gmr_2</name>
    <name evidence="5" type="ORF">TRN7648_02372</name>
</gene>
<dbReference type="SMART" id="SM00267">
    <property type="entry name" value="GGDEF"/>
    <property type="match status" value="1"/>
</dbReference>
<accession>A0A0P1GD25</accession>
<dbReference type="Gene3D" id="3.20.20.450">
    <property type="entry name" value="EAL domain"/>
    <property type="match status" value="1"/>
</dbReference>
<dbReference type="CDD" id="cd01948">
    <property type="entry name" value="EAL"/>
    <property type="match status" value="1"/>
</dbReference>
<feature type="transmembrane region" description="Helical" evidence="1">
    <location>
        <begin position="125"/>
        <end position="147"/>
    </location>
</feature>
<dbReference type="Gene3D" id="3.30.70.270">
    <property type="match status" value="1"/>
</dbReference>
<dbReference type="EMBL" id="CYSE01000004">
    <property type="protein sequence ID" value="CUH79247.1"/>
    <property type="molecule type" value="Genomic_DNA"/>
</dbReference>
<dbReference type="Pfam" id="PF00563">
    <property type="entry name" value="EAL"/>
    <property type="match status" value="1"/>
</dbReference>
<feature type="transmembrane region" description="Helical" evidence="1">
    <location>
        <begin position="505"/>
        <end position="522"/>
    </location>
</feature>
<feature type="transmembrane region" description="Helical" evidence="1">
    <location>
        <begin position="85"/>
        <end position="105"/>
    </location>
</feature>
<sequence length="1393" mass="151155">MRHHRIDTSVRGFEREAVFRPTPFLGLALFIVVQACGLLLVLPGFESWGGLYAMHPVTLGLGVLLTAAIVLALPEMPSGIWRKIAVGIGAFTLVSGLSLLTFRWLELQSLAPAAVLDRIGTAKAARHVSVATLVMIVGLSLAALFQAQAWARPRHRARFVTASLGLIFLIGLTSALQLAGYLLAPSKDTLIHGMGAPTAVLFLTQALAMCDHPTVRTPVRGKGFALRVLPTIIGASLASLHGAVALSMGRPVLETTLFVGLLYGLVTLLAVRVLRQRGAATLSAIVAVSGHRPRQSELYFPSLVALELWALFRAGQRGQRIHDFIMIFTLAVGAIALDAASTTIAGVWWANFALIFLVLFRPLRDWPLIALTGLTAMVAANTLMGHSLWPTVVMSTINSMTAVLSAAFLHRLLLPKTDGNGWQCLRLTAPRLVMAILGLGVVVMIMGTVSSAFLAKTFETQMSAIWVFWVVSDFVGGLAVAGIAIGLALQSNAPDVPHVARPRTAVLHMAFAAAAAACGFALGTQNPTLHDMAIFGIVVIALAATFHATLIDGAVSVFVAVIAFFLSAALAQAPEDSFPWTAVLFGETAFLLRSFAKHREAQSTATQVAMFERGPIMMATYDSDQRIVSASNRLADFVGSTASALVGKPIFGESVLFLPEEERLRAEVFHACPTDEILIVNGTLRTHDGQEKPVIVESRWSDGPTLPFRFTAQFTDVSDFASFEFANVLLSKTDAIIMVQGPDKRVRAVSEAWVRATGYSMEESIGVDPSIWLMDETAIEEIREQRNRPGYPACDGGTGWRRVLRAKDGRRLVFIASGASQTVAGETLLIMTLVDVTALEKQHEAQLQYLSESPAASIVQGEHYRIISVSEGFKRLTGYSDDDLIGNDGQILLPETCRAEVVANRGQSHPLGVVRTDVRQIICKDGREITMRRDALNTRSVTSGEILVISAMTDLSAELEVRQTLEEMALRDPLTGLYVRRYLTMPDSLPTDDCCLIALDIDHFKSVNDSFGHDVGDRLLVKVADALKAVLPNAGVALRTGGEEFCIWAPWLGWRVAEAFAETLREAIADVVITTPGGHIGRTASIGVAHWQAGESFDRAFQTCDTALRAAKENGRDRVVLADHTFKEAIGSSNATLADIEAALRADDIVYHLQPVIDCARNRTIGYEALVRWDRGDAGNMGPASFLGGYLELTSQKQWLDYPIKALVSACHALPPEDDGFLAVNLAVSAVAYDGAARHLARLLAPISQKRKIVLEISEQSMSHRLEVDALRRELLLLKDAGFEIALDDFGREASNLDRLLDLPISWLKLDRCLIARSDVDQRAQELLRHMPDICKAFDAEIIAEGVETAIQRDTLIGLGITIQQGYLHGRPAPAAEWKQNTIPFRRQSLSAI</sequence>
<feature type="transmembrane region" description="Helical" evidence="1">
    <location>
        <begin position="51"/>
        <end position="73"/>
    </location>
</feature>
<dbReference type="CDD" id="cd00130">
    <property type="entry name" value="PAS"/>
    <property type="match status" value="2"/>
</dbReference>
<keyword evidence="1" id="KW-0812">Transmembrane</keyword>
<evidence type="ECO:0000313" key="5">
    <source>
        <dbReference type="EMBL" id="CUH79247.1"/>
    </source>
</evidence>
<dbReference type="InterPro" id="IPR043128">
    <property type="entry name" value="Rev_trsase/Diguanyl_cyclase"/>
</dbReference>
<keyword evidence="1" id="KW-0472">Membrane</keyword>
<dbReference type="PROSITE" id="PS50883">
    <property type="entry name" value="EAL"/>
    <property type="match status" value="1"/>
</dbReference>
<dbReference type="CDD" id="cd01949">
    <property type="entry name" value="GGDEF"/>
    <property type="match status" value="1"/>
</dbReference>
<dbReference type="InterPro" id="IPR035965">
    <property type="entry name" value="PAS-like_dom_sf"/>
</dbReference>
<evidence type="ECO:0000313" key="6">
    <source>
        <dbReference type="Proteomes" id="UP000054935"/>
    </source>
</evidence>
<dbReference type="PROSITE" id="PS50112">
    <property type="entry name" value="PAS"/>
    <property type="match status" value="1"/>
</dbReference>
<feature type="transmembrane region" description="Helical" evidence="1">
    <location>
        <begin position="228"/>
        <end position="249"/>
    </location>
</feature>
<evidence type="ECO:0000259" key="2">
    <source>
        <dbReference type="PROSITE" id="PS50112"/>
    </source>
</evidence>
<dbReference type="GO" id="GO:0071111">
    <property type="term" value="F:cyclic-guanylate-specific phosphodiesterase activity"/>
    <property type="evidence" value="ECO:0007669"/>
    <property type="project" value="UniProtKB-EC"/>
</dbReference>
<dbReference type="InterPro" id="IPR001633">
    <property type="entry name" value="EAL_dom"/>
</dbReference>
<dbReference type="Pfam" id="PF13426">
    <property type="entry name" value="PAS_9"/>
    <property type="match status" value="1"/>
</dbReference>
<feature type="domain" description="GGDEF" evidence="4">
    <location>
        <begin position="992"/>
        <end position="1124"/>
    </location>
</feature>
<feature type="transmembrane region" description="Helical" evidence="1">
    <location>
        <begin position="366"/>
        <end position="384"/>
    </location>
</feature>
<dbReference type="SUPFAM" id="SSF55785">
    <property type="entry name" value="PYP-like sensor domain (PAS domain)"/>
    <property type="match status" value="3"/>
</dbReference>
<feature type="transmembrane region" description="Helical" evidence="1">
    <location>
        <begin position="466"/>
        <end position="485"/>
    </location>
</feature>
<keyword evidence="5" id="KW-0378">Hydrolase</keyword>
<feature type="transmembrane region" description="Helical" evidence="1">
    <location>
        <begin position="21"/>
        <end position="45"/>
    </location>
</feature>
<feature type="domain" description="PAS" evidence="2">
    <location>
        <begin position="865"/>
        <end position="895"/>
    </location>
</feature>